<keyword evidence="2" id="KW-1185">Reference proteome</keyword>
<protein>
    <submittedName>
        <fullName evidence="1">Uncharacterized protein</fullName>
    </submittedName>
</protein>
<gene>
    <name evidence="1" type="ORF">PCOR1329_LOCUS14068</name>
</gene>
<dbReference type="EMBL" id="CAUYUJ010004181">
    <property type="protein sequence ID" value="CAK0808483.1"/>
    <property type="molecule type" value="Genomic_DNA"/>
</dbReference>
<reference evidence="1" key="1">
    <citation type="submission" date="2023-10" db="EMBL/GenBank/DDBJ databases">
        <authorList>
            <person name="Chen Y."/>
            <person name="Shah S."/>
            <person name="Dougan E. K."/>
            <person name="Thang M."/>
            <person name="Chan C."/>
        </authorList>
    </citation>
    <scope>NUCLEOTIDE SEQUENCE [LARGE SCALE GENOMIC DNA]</scope>
</reference>
<organism evidence="1 2">
    <name type="scientific">Prorocentrum cordatum</name>
    <dbReference type="NCBI Taxonomy" id="2364126"/>
    <lineage>
        <taxon>Eukaryota</taxon>
        <taxon>Sar</taxon>
        <taxon>Alveolata</taxon>
        <taxon>Dinophyceae</taxon>
        <taxon>Prorocentrales</taxon>
        <taxon>Prorocentraceae</taxon>
        <taxon>Prorocentrum</taxon>
    </lineage>
</organism>
<sequence length="158" mass="17226">MCGVRMSARQLIPLLSFHASCWYTITEVMVSNALWLRDIEFLKAPFALWAKIIAFAASHKKEQQAPALARVTGAQGSDVFTHAGVEPLSTITARVVAVNVRQLWARVESNRLGADVDDSAVDQITKHCIDRASEELAAALRQVGGDADDTEQDDGMSD</sequence>
<evidence type="ECO:0000313" key="2">
    <source>
        <dbReference type="Proteomes" id="UP001189429"/>
    </source>
</evidence>
<name>A0ABN9QTF1_9DINO</name>
<comment type="caution">
    <text evidence="1">The sequence shown here is derived from an EMBL/GenBank/DDBJ whole genome shotgun (WGS) entry which is preliminary data.</text>
</comment>
<dbReference type="Proteomes" id="UP001189429">
    <property type="component" value="Unassembled WGS sequence"/>
</dbReference>
<evidence type="ECO:0000313" key="1">
    <source>
        <dbReference type="EMBL" id="CAK0808483.1"/>
    </source>
</evidence>
<proteinExistence type="predicted"/>
<accession>A0ABN9QTF1</accession>